<dbReference type="AlphaFoldDB" id="A0A3P9NHZ4"/>
<feature type="region of interest" description="Disordered" evidence="4">
    <location>
        <begin position="197"/>
        <end position="241"/>
    </location>
</feature>
<protein>
    <submittedName>
        <fullName evidence="6">Symplekin scaffold protein</fullName>
    </submittedName>
</protein>
<name>A0A3P9NHZ4_POERE</name>
<dbReference type="GO" id="GO:0005847">
    <property type="term" value="C:mRNA cleavage and polyadenylation specificity factor complex"/>
    <property type="evidence" value="ECO:0007669"/>
    <property type="project" value="TreeGrafter"/>
</dbReference>
<accession>A0A3P9NHZ4</accession>
<dbReference type="GeneTree" id="ENSGT00390000017045"/>
<evidence type="ECO:0000259" key="5">
    <source>
        <dbReference type="Pfam" id="PF11935"/>
    </source>
</evidence>
<evidence type="ECO:0000256" key="1">
    <source>
        <dbReference type="ARBA" id="ARBA00004123"/>
    </source>
</evidence>
<dbReference type="InterPro" id="IPR032460">
    <property type="entry name" value="Symplekin/Pta1_N"/>
</dbReference>
<feature type="compositionally biased region" description="Basic and acidic residues" evidence="4">
    <location>
        <begin position="232"/>
        <end position="241"/>
    </location>
</feature>
<evidence type="ECO:0000313" key="6">
    <source>
        <dbReference type="Ensembl" id="ENSPREP00000009098.1"/>
    </source>
</evidence>
<dbReference type="GO" id="GO:0006397">
    <property type="term" value="P:mRNA processing"/>
    <property type="evidence" value="ECO:0007669"/>
    <property type="project" value="UniProtKB-KW"/>
</dbReference>
<dbReference type="Gene3D" id="1.25.10.10">
    <property type="entry name" value="Leucine-rich Repeat Variant"/>
    <property type="match status" value="1"/>
</dbReference>
<dbReference type="PANTHER" id="PTHR15245:SF20">
    <property type="entry name" value="SYMPLEKIN"/>
    <property type="match status" value="1"/>
</dbReference>
<proteinExistence type="predicted"/>
<dbReference type="InterPro" id="IPR021850">
    <property type="entry name" value="Symplekin/Pta1"/>
</dbReference>
<dbReference type="Ensembl" id="ENSPRET00000009208.1">
    <property type="protein sequence ID" value="ENSPREP00000009098.1"/>
    <property type="gene ID" value="ENSPREG00000006176.1"/>
</dbReference>
<dbReference type="InterPro" id="IPR011989">
    <property type="entry name" value="ARM-like"/>
</dbReference>
<dbReference type="SUPFAM" id="SSF48371">
    <property type="entry name" value="ARM repeat"/>
    <property type="match status" value="1"/>
</dbReference>
<dbReference type="Bgee" id="ENSPREG00000006176">
    <property type="expression patterns" value="Expressed in caudal fin and 1 other cell type or tissue"/>
</dbReference>
<reference evidence="7" key="1">
    <citation type="submission" date="2013-11" db="EMBL/GenBank/DDBJ databases">
        <title>The genomic landscape of the Guanapo guppy.</title>
        <authorList>
            <person name="Kuenstner A."/>
            <person name="Dreyer C."/>
        </authorList>
    </citation>
    <scope>NUCLEOTIDE SEQUENCE</scope>
    <source>
        <strain evidence="7">Guanapo</strain>
    </source>
</reference>
<dbReference type="Proteomes" id="UP000242638">
    <property type="component" value="Unassembled WGS sequence"/>
</dbReference>
<keyword evidence="7" id="KW-1185">Reference proteome</keyword>
<reference evidence="6" key="2">
    <citation type="submission" date="2025-08" db="UniProtKB">
        <authorList>
            <consortium name="Ensembl"/>
        </authorList>
    </citation>
    <scope>IDENTIFICATION</scope>
    <source>
        <strain evidence="6">Guanapo</strain>
    </source>
</reference>
<organism evidence="6 7">
    <name type="scientific">Poecilia reticulata</name>
    <name type="common">Guppy</name>
    <name type="synonym">Acanthophacelus reticulatus</name>
    <dbReference type="NCBI Taxonomy" id="8081"/>
    <lineage>
        <taxon>Eukaryota</taxon>
        <taxon>Metazoa</taxon>
        <taxon>Chordata</taxon>
        <taxon>Craniata</taxon>
        <taxon>Vertebrata</taxon>
        <taxon>Euteleostomi</taxon>
        <taxon>Actinopterygii</taxon>
        <taxon>Neopterygii</taxon>
        <taxon>Teleostei</taxon>
        <taxon>Neoteleostei</taxon>
        <taxon>Acanthomorphata</taxon>
        <taxon>Ovalentaria</taxon>
        <taxon>Atherinomorphae</taxon>
        <taxon>Cyprinodontiformes</taxon>
        <taxon>Poeciliidae</taxon>
        <taxon>Poeciliinae</taxon>
        <taxon>Poecilia</taxon>
    </lineage>
</organism>
<feature type="compositionally biased region" description="Basic and acidic residues" evidence="4">
    <location>
        <begin position="199"/>
        <end position="222"/>
    </location>
</feature>
<comment type="subcellular location">
    <subcellularLocation>
        <location evidence="1">Nucleus</location>
    </subcellularLocation>
</comment>
<evidence type="ECO:0000313" key="7">
    <source>
        <dbReference type="Proteomes" id="UP000242638"/>
    </source>
</evidence>
<dbReference type="InterPro" id="IPR016024">
    <property type="entry name" value="ARM-type_fold"/>
</dbReference>
<evidence type="ECO:0000256" key="3">
    <source>
        <dbReference type="ARBA" id="ARBA00023242"/>
    </source>
</evidence>
<keyword evidence="3" id="KW-0539">Nucleus</keyword>
<evidence type="ECO:0000256" key="2">
    <source>
        <dbReference type="ARBA" id="ARBA00022664"/>
    </source>
</evidence>
<feature type="domain" description="Symplekin/Pta1 N-terminal" evidence="5">
    <location>
        <begin position="123"/>
        <end position="225"/>
    </location>
</feature>
<sequence>MFSRIFPGFSQTIIMERPSKDREPPAVIDVTTSEKVVELLNQAALIPTDEKLTVLKQVQELIINKDPSLLDNFLDEIIAFQTDRSMEVRKFVIGFIEEACKRDNELLLRLIANLNLLLKDDSVNVVKKAVLSLTQLYKVALQWLVRARSVSEMQEACWDLVSQMSGDVLSMLDSENDGVRTHAIKFTESLIVTLSPRTPESDVPKRQEGDISLDKVPRDHPYIRYGTAQGQRSEEAWRRRR</sequence>
<keyword evidence="2" id="KW-0507">mRNA processing</keyword>
<dbReference type="PANTHER" id="PTHR15245">
    <property type="entry name" value="SYMPLEKIN-RELATED"/>
    <property type="match status" value="1"/>
</dbReference>
<dbReference type="Pfam" id="PF11935">
    <property type="entry name" value="SYMPK_PTA1_N"/>
    <property type="match status" value="1"/>
</dbReference>
<evidence type="ECO:0000256" key="4">
    <source>
        <dbReference type="SAM" id="MobiDB-lite"/>
    </source>
</evidence>
<reference evidence="6" key="3">
    <citation type="submission" date="2025-09" db="UniProtKB">
        <authorList>
            <consortium name="Ensembl"/>
        </authorList>
    </citation>
    <scope>IDENTIFICATION</scope>
    <source>
        <strain evidence="6">Guanapo</strain>
    </source>
</reference>